<accession>A0A2K8SP73</accession>
<reference evidence="1 2" key="1">
    <citation type="submission" date="2017-11" db="EMBL/GenBank/DDBJ databases">
        <title>Complete genome of a free-living desiccation-tolerant cyanobacterium and its photosynthetic adaptation to extreme terrestrial habitat.</title>
        <authorList>
            <person name="Shang J."/>
        </authorList>
    </citation>
    <scope>NUCLEOTIDE SEQUENCE [LARGE SCALE GENOMIC DNA]</scope>
    <source>
        <strain evidence="1 2">CCNUN1</strain>
    </source>
</reference>
<keyword evidence="2" id="KW-1185">Reference proteome</keyword>
<gene>
    <name evidence="1" type="ORF">COO91_03190</name>
</gene>
<dbReference type="KEGG" id="nfl:COO91_03190"/>
<sequence length="44" mass="5012">MLTEEIGKELRPLQHILQLGDEEVAQVFRVTRFLSVLDSVSGQE</sequence>
<dbReference type="Proteomes" id="UP000232003">
    <property type="component" value="Chromosome"/>
</dbReference>
<protein>
    <submittedName>
        <fullName evidence="1">Uncharacterized protein</fullName>
    </submittedName>
</protein>
<evidence type="ECO:0000313" key="2">
    <source>
        <dbReference type="Proteomes" id="UP000232003"/>
    </source>
</evidence>
<dbReference type="EMBL" id="CP024785">
    <property type="protein sequence ID" value="AUB37252.1"/>
    <property type="molecule type" value="Genomic_DNA"/>
</dbReference>
<proteinExistence type="predicted"/>
<dbReference type="AlphaFoldDB" id="A0A2K8SP73"/>
<evidence type="ECO:0000313" key="1">
    <source>
        <dbReference type="EMBL" id="AUB37252.1"/>
    </source>
</evidence>
<organism evidence="1 2">
    <name type="scientific">Nostoc flagelliforme CCNUN1</name>
    <dbReference type="NCBI Taxonomy" id="2038116"/>
    <lineage>
        <taxon>Bacteria</taxon>
        <taxon>Bacillati</taxon>
        <taxon>Cyanobacteriota</taxon>
        <taxon>Cyanophyceae</taxon>
        <taxon>Nostocales</taxon>
        <taxon>Nostocaceae</taxon>
        <taxon>Nostoc</taxon>
    </lineage>
</organism>
<name>A0A2K8SP73_9NOSO</name>